<evidence type="ECO:0000313" key="19">
    <source>
        <dbReference type="Proteomes" id="UP000218677"/>
    </source>
</evidence>
<evidence type="ECO:0000256" key="12">
    <source>
        <dbReference type="ARBA" id="ARBA00023277"/>
    </source>
</evidence>
<feature type="site" description="Stabilizes the phosphoryl group" evidence="16">
    <location>
        <position position="63"/>
    </location>
</feature>
<evidence type="ECO:0000256" key="1">
    <source>
        <dbReference type="ARBA" id="ARBA00001226"/>
    </source>
</evidence>
<dbReference type="InterPro" id="IPR036412">
    <property type="entry name" value="HAD-like_sf"/>
</dbReference>
<dbReference type="NCBIfam" id="TIGR01656">
    <property type="entry name" value="Histidinol-ppas"/>
    <property type="match status" value="1"/>
</dbReference>
<sequence length="199" mass="21452">MPPTSNALATLPARKLVILDRDGVINHDSDAYIKSLDEWIPYPSAISAIARLTQAGFTIAVATNQSGIARGYYDEATLHAMHHRLNALVEAENGHIAHIAYCPHGPDDGCDCRKPLPGLLLQIQQQLSIASLEGSWMVGDSLRDLQAGEAVGCNVVLVKTGKGEKTLARNIGLEKAAIYPDLAAFADWLCRQQDDLTSP</sequence>
<protein>
    <recommendedName>
        <fullName evidence="14">D,D-heptose 1,7-bisphosphate phosphatase</fullName>
        <ecNumber evidence="14">3.1.3.-</ecNumber>
    </recommendedName>
</protein>
<keyword evidence="9 14" id="KW-0378">Hydrolase</keyword>
<comment type="cofactor">
    <cofactor evidence="3 17">
        <name>Zn(2+)</name>
        <dbReference type="ChEBI" id="CHEBI:29105"/>
    </cofactor>
</comment>
<comment type="subcellular location">
    <subcellularLocation>
        <location evidence="4 14">Cytoplasm</location>
    </subcellularLocation>
</comment>
<accession>A0A2A4HLP1</accession>
<dbReference type="NCBIfam" id="NF006506">
    <property type="entry name" value="PRK08942.1"/>
    <property type="match status" value="1"/>
</dbReference>
<keyword evidence="12 14" id="KW-0119">Carbohydrate metabolism</keyword>
<comment type="similarity">
    <text evidence="13 14">Belongs to the gmhB family.</text>
</comment>
<dbReference type="Proteomes" id="UP000218677">
    <property type="component" value="Unassembled WGS sequence"/>
</dbReference>
<dbReference type="GO" id="GO:0005975">
    <property type="term" value="P:carbohydrate metabolic process"/>
    <property type="evidence" value="ECO:0007669"/>
    <property type="project" value="InterPro"/>
</dbReference>
<proteinExistence type="inferred from homology"/>
<feature type="binding site" evidence="17">
    <location>
        <position position="22"/>
    </location>
    <ligand>
        <name>Mg(2+)</name>
        <dbReference type="ChEBI" id="CHEBI:18420"/>
    </ligand>
</feature>
<feature type="binding site" evidence="17">
    <location>
        <position position="110"/>
    </location>
    <ligand>
        <name>Zn(2+)</name>
        <dbReference type="ChEBI" id="CHEBI:29105"/>
    </ligand>
</feature>
<evidence type="ECO:0000256" key="10">
    <source>
        <dbReference type="ARBA" id="ARBA00022833"/>
    </source>
</evidence>
<reference evidence="19" key="1">
    <citation type="submission" date="2017-09" db="EMBL/GenBank/DDBJ databases">
        <authorList>
            <person name="Cho G.-S."/>
            <person name="Oguntoyinbo F.A."/>
            <person name="Cnockaert M."/>
            <person name="Kabisch J."/>
            <person name="Neve H."/>
            <person name="Bockelmann W."/>
            <person name="Wenning M."/>
            <person name="Franz C.M."/>
            <person name="Vandamme P."/>
        </authorList>
    </citation>
    <scope>NUCLEOTIDE SEQUENCE [LARGE SCALE GENOMIC DNA]</scope>
    <source>
        <strain evidence="19">MBT G8648</strain>
    </source>
</reference>
<feature type="binding site" evidence="17">
    <location>
        <position position="140"/>
    </location>
    <ligand>
        <name>Mg(2+)</name>
        <dbReference type="ChEBI" id="CHEBI:18420"/>
    </ligand>
</feature>
<dbReference type="Gene3D" id="3.40.50.1000">
    <property type="entry name" value="HAD superfamily/HAD-like"/>
    <property type="match status" value="1"/>
</dbReference>
<dbReference type="GO" id="GO:0034200">
    <property type="term" value="F:D-glycero-beta-D-manno-heptose 1,7-bisphosphate 7-phosphatase activity"/>
    <property type="evidence" value="ECO:0007669"/>
    <property type="project" value="UniProtKB-EC"/>
</dbReference>
<comment type="pathway">
    <text evidence="5">Nucleotide-sugar biosynthesis; ADP-L-glycero-beta-D-manno-heptose biosynthesis; ADP-L-glycero-beta-D-manno-heptose from D-glycero-beta-D-manno-heptose 7-phosphate: step 2/4.</text>
</comment>
<feature type="binding site" evidence="17">
    <location>
        <position position="102"/>
    </location>
    <ligand>
        <name>Zn(2+)</name>
        <dbReference type="ChEBI" id="CHEBI:29105"/>
    </ligand>
</feature>
<comment type="cofactor">
    <cofactor evidence="2 17">
        <name>Mg(2+)</name>
        <dbReference type="ChEBI" id="CHEBI:18420"/>
    </cofactor>
</comment>
<dbReference type="SUPFAM" id="SSF56784">
    <property type="entry name" value="HAD-like"/>
    <property type="match status" value="1"/>
</dbReference>
<dbReference type="RefSeq" id="WP_096650853.1">
    <property type="nucleotide sequence ID" value="NZ_NWUX01000004.1"/>
</dbReference>
<name>A0A2A4HLP1_9GAMM</name>
<dbReference type="OrthoDB" id="9781367at2"/>
<feature type="binding site" evidence="17">
    <location>
        <position position="112"/>
    </location>
    <ligand>
        <name>Zn(2+)</name>
        <dbReference type="ChEBI" id="CHEBI:29105"/>
    </ligand>
</feature>
<evidence type="ECO:0000256" key="3">
    <source>
        <dbReference type="ARBA" id="ARBA00001947"/>
    </source>
</evidence>
<dbReference type="AlphaFoldDB" id="A0A2A4HLP1"/>
<dbReference type="InterPro" id="IPR006543">
    <property type="entry name" value="Histidinol-phos"/>
</dbReference>
<gene>
    <name evidence="18" type="ORF">CPA45_06965</name>
</gene>
<keyword evidence="8 17" id="KW-0479">Metal-binding</keyword>
<evidence type="ECO:0000256" key="5">
    <source>
        <dbReference type="ARBA" id="ARBA00004708"/>
    </source>
</evidence>
<evidence type="ECO:0000256" key="17">
    <source>
        <dbReference type="PIRSR" id="PIRSR004682-4"/>
    </source>
</evidence>
<dbReference type="EMBL" id="NWUX01000004">
    <property type="protein sequence ID" value="PCF96268.1"/>
    <property type="molecule type" value="Genomic_DNA"/>
</dbReference>
<feature type="site" description="Stabilizes the phosphoryl group" evidence="16">
    <location>
        <position position="114"/>
    </location>
</feature>
<feature type="active site" description="Proton donor" evidence="15">
    <location>
        <position position="22"/>
    </location>
</feature>
<evidence type="ECO:0000256" key="11">
    <source>
        <dbReference type="ARBA" id="ARBA00022842"/>
    </source>
</evidence>
<dbReference type="PANTHER" id="PTHR42891:SF1">
    <property type="entry name" value="D-GLYCERO-BETA-D-MANNO-HEPTOSE-1,7-BISPHOSPHATE 7-PHOSPHATASE"/>
    <property type="match status" value="1"/>
</dbReference>
<evidence type="ECO:0000256" key="7">
    <source>
        <dbReference type="ARBA" id="ARBA00022490"/>
    </source>
</evidence>
<feature type="site" description="Contributes to substrate recognition" evidence="16">
    <location>
        <position position="113"/>
    </location>
</feature>
<keyword evidence="10 17" id="KW-0862">Zinc</keyword>
<feature type="active site" description="Nucleophile" evidence="15">
    <location>
        <position position="20"/>
    </location>
</feature>
<evidence type="ECO:0000256" key="4">
    <source>
        <dbReference type="ARBA" id="ARBA00004496"/>
    </source>
</evidence>
<comment type="caution">
    <text evidence="18">The sequence shown here is derived from an EMBL/GenBank/DDBJ whole genome shotgun (WGS) entry which is preliminary data.</text>
</comment>
<keyword evidence="7 14" id="KW-0963">Cytoplasm</keyword>
<evidence type="ECO:0000256" key="14">
    <source>
        <dbReference type="PIRNR" id="PIRNR004682"/>
    </source>
</evidence>
<dbReference type="InterPro" id="IPR004446">
    <property type="entry name" value="Heptose_bisP_phosphatase"/>
</dbReference>
<dbReference type="InterPro" id="IPR023214">
    <property type="entry name" value="HAD_sf"/>
</dbReference>
<feature type="binding site" evidence="17">
    <location>
        <position position="104"/>
    </location>
    <ligand>
        <name>Zn(2+)</name>
        <dbReference type="ChEBI" id="CHEBI:29105"/>
    </ligand>
</feature>
<dbReference type="Pfam" id="PF13242">
    <property type="entry name" value="Hydrolase_like"/>
    <property type="match status" value="1"/>
</dbReference>
<dbReference type="CDD" id="cd07503">
    <property type="entry name" value="HAD_HisB-N"/>
    <property type="match status" value="1"/>
</dbReference>
<comment type="catalytic activity">
    <reaction evidence="1">
        <text>D-glycero-beta-D-manno-heptose 1,7-bisphosphate + H2O = D-glycero-beta-D-manno-heptose 1-phosphate + phosphate</text>
        <dbReference type="Rhea" id="RHEA:28518"/>
        <dbReference type="ChEBI" id="CHEBI:15377"/>
        <dbReference type="ChEBI" id="CHEBI:43474"/>
        <dbReference type="ChEBI" id="CHEBI:60208"/>
        <dbReference type="ChEBI" id="CHEBI:61593"/>
        <dbReference type="EC" id="3.1.3.82"/>
    </reaction>
</comment>
<dbReference type="FunFam" id="3.40.50.1000:FF:000168">
    <property type="entry name" value="D,D-heptose 1,7-bisphosphate phosphatase"/>
    <property type="match status" value="1"/>
</dbReference>
<evidence type="ECO:0000256" key="13">
    <source>
        <dbReference type="ARBA" id="ARBA00061616"/>
    </source>
</evidence>
<dbReference type="PIRSF" id="PIRSF004682">
    <property type="entry name" value="GmhB"/>
    <property type="match status" value="1"/>
</dbReference>
<comment type="subunit">
    <text evidence="6">Monomer.</text>
</comment>
<evidence type="ECO:0000256" key="15">
    <source>
        <dbReference type="PIRSR" id="PIRSR004682-1"/>
    </source>
</evidence>
<evidence type="ECO:0000256" key="8">
    <source>
        <dbReference type="ARBA" id="ARBA00022723"/>
    </source>
</evidence>
<keyword evidence="11 17" id="KW-0460">Magnesium</keyword>
<dbReference type="PANTHER" id="PTHR42891">
    <property type="entry name" value="D-GLYCERO-BETA-D-MANNO-HEPTOSE-1,7-BISPHOSPHATE 7-PHOSPHATASE"/>
    <property type="match status" value="1"/>
</dbReference>
<dbReference type="GO" id="GO:0005737">
    <property type="term" value="C:cytoplasm"/>
    <property type="evidence" value="ECO:0007669"/>
    <property type="project" value="UniProtKB-SubCell"/>
</dbReference>
<evidence type="ECO:0000256" key="6">
    <source>
        <dbReference type="ARBA" id="ARBA00011245"/>
    </source>
</evidence>
<organism evidence="18 19">
    <name type="scientific">Vreelandella nigrificans</name>
    <dbReference type="NCBI Taxonomy" id="2042704"/>
    <lineage>
        <taxon>Bacteria</taxon>
        <taxon>Pseudomonadati</taxon>
        <taxon>Pseudomonadota</taxon>
        <taxon>Gammaproteobacteria</taxon>
        <taxon>Oceanospirillales</taxon>
        <taxon>Halomonadaceae</taxon>
        <taxon>Vreelandella</taxon>
    </lineage>
</organism>
<evidence type="ECO:0000256" key="2">
    <source>
        <dbReference type="ARBA" id="ARBA00001946"/>
    </source>
</evidence>
<dbReference type="GO" id="GO:0046872">
    <property type="term" value="F:metal ion binding"/>
    <property type="evidence" value="ECO:0007669"/>
    <property type="project" value="UniProtKB-KW"/>
</dbReference>
<evidence type="ECO:0000313" key="18">
    <source>
        <dbReference type="EMBL" id="PCF96268.1"/>
    </source>
</evidence>
<dbReference type="InterPro" id="IPR006549">
    <property type="entry name" value="HAD-SF_hydro_IIIA"/>
</dbReference>
<dbReference type="NCBIfam" id="TIGR01662">
    <property type="entry name" value="HAD-SF-IIIA"/>
    <property type="match status" value="1"/>
</dbReference>
<keyword evidence="19" id="KW-1185">Reference proteome</keyword>
<dbReference type="EC" id="3.1.3.-" evidence="14"/>
<evidence type="ECO:0000256" key="9">
    <source>
        <dbReference type="ARBA" id="ARBA00022801"/>
    </source>
</evidence>
<evidence type="ECO:0000256" key="16">
    <source>
        <dbReference type="PIRSR" id="PIRSR004682-3"/>
    </source>
</evidence>
<feature type="binding site" evidence="17">
    <location>
        <position position="20"/>
    </location>
    <ligand>
        <name>Mg(2+)</name>
        <dbReference type="ChEBI" id="CHEBI:18420"/>
    </ligand>
</feature>